<evidence type="ECO:0000256" key="1">
    <source>
        <dbReference type="SAM" id="MobiDB-lite"/>
    </source>
</evidence>
<dbReference type="Pfam" id="PF00385">
    <property type="entry name" value="Chromo"/>
    <property type="match status" value="1"/>
</dbReference>
<evidence type="ECO:0000259" key="2">
    <source>
        <dbReference type="PROSITE" id="PS50013"/>
    </source>
</evidence>
<feature type="compositionally biased region" description="Acidic residues" evidence="1">
    <location>
        <begin position="156"/>
        <end position="171"/>
    </location>
</feature>
<dbReference type="PROSITE" id="PS50013">
    <property type="entry name" value="CHROMO_2"/>
    <property type="match status" value="1"/>
</dbReference>
<protein>
    <submittedName>
        <fullName evidence="3">M-phase phosphoprotein 8</fullName>
        <ecNumber evidence="3">2.3.1.48</ecNumber>
    </submittedName>
</protein>
<keyword evidence="4" id="KW-1185">Reference proteome</keyword>
<feature type="region of interest" description="Disordered" evidence="1">
    <location>
        <begin position="110"/>
        <end position="202"/>
    </location>
</feature>
<dbReference type="InterPro" id="IPR023780">
    <property type="entry name" value="Chromo_domain"/>
</dbReference>
<keyword evidence="3" id="KW-0808">Transferase</keyword>
<dbReference type="GO" id="GO:0061733">
    <property type="term" value="F:protein-lysine-acetyltransferase activity"/>
    <property type="evidence" value="ECO:0007669"/>
    <property type="project" value="UniProtKB-EC"/>
</dbReference>
<feature type="domain" description="Chromo" evidence="2">
    <location>
        <begin position="22"/>
        <end position="78"/>
    </location>
</feature>
<dbReference type="EMBL" id="JAYKXP010000005">
    <property type="protein sequence ID" value="KAK7058287.1"/>
    <property type="molecule type" value="Genomic_DNA"/>
</dbReference>
<name>A0AAW0E6S6_9AGAR</name>
<dbReference type="Proteomes" id="UP001383192">
    <property type="component" value="Unassembled WGS sequence"/>
</dbReference>
<dbReference type="SMART" id="SM00298">
    <property type="entry name" value="CHROMO"/>
    <property type="match status" value="1"/>
</dbReference>
<proteinExistence type="predicted"/>
<dbReference type="InterPro" id="IPR000953">
    <property type="entry name" value="Chromo/chromo_shadow_dom"/>
</dbReference>
<gene>
    <name evidence="3" type="primary">MPHOSPH8</name>
    <name evidence="3" type="ORF">VNI00_001918</name>
</gene>
<sequence length="397" mass="45989">MPRSFERESTPLPRTDDGRILYEVGKSLGEFLLAARIHDDGEWAYRVKWRDYGTCENSWQPTENLMYCEDVLETFWSRVDPTCEAKEHSDKYELGTHFVITPEHLDEQLEKAPLSKVTKRTPTSDNTLKIRIPSRWSKRRRTPSPDGYETGSTTECSEDEKQDESEDEFDDERPRTSNAKPRNRRRHGESTRKRTRASKTATVHDAKRYHVVSGSNLRTKAALFRSRNYGLQLPEDRERAFMHEFVNPPQRYQHEWESMDAIHSVVSAALNSEADATEEFEAGIILDQEMDVDQDMYSQEEIAPLYCVEDNHDITSADEILLSSHDWRERTPPNSGERDECVVFTLHFLRELPPHALTFSDYDLVYPPPSPSVEDDSVDEDEATTHLLDNYLAEPAQ</sequence>
<dbReference type="Gene3D" id="2.40.50.40">
    <property type="match status" value="1"/>
</dbReference>
<reference evidence="3 4" key="1">
    <citation type="submission" date="2024-01" db="EMBL/GenBank/DDBJ databases">
        <title>A draft genome for a cacao thread blight-causing isolate of Paramarasmius palmivorus.</title>
        <authorList>
            <person name="Baruah I.K."/>
            <person name="Bukari Y."/>
            <person name="Amoako-Attah I."/>
            <person name="Meinhardt L.W."/>
            <person name="Bailey B.A."/>
            <person name="Cohen S.P."/>
        </authorList>
    </citation>
    <scope>NUCLEOTIDE SEQUENCE [LARGE SCALE GENOMIC DNA]</scope>
    <source>
        <strain evidence="3 4">GH-12</strain>
    </source>
</reference>
<evidence type="ECO:0000313" key="3">
    <source>
        <dbReference type="EMBL" id="KAK7058287.1"/>
    </source>
</evidence>
<dbReference type="EC" id="2.3.1.48" evidence="3"/>
<dbReference type="SUPFAM" id="SSF54160">
    <property type="entry name" value="Chromo domain-like"/>
    <property type="match status" value="1"/>
</dbReference>
<keyword evidence="3" id="KW-0012">Acyltransferase</keyword>
<dbReference type="InterPro" id="IPR016197">
    <property type="entry name" value="Chromo-like_dom_sf"/>
</dbReference>
<feature type="compositionally biased region" description="Basic residues" evidence="1">
    <location>
        <begin position="181"/>
        <end position="197"/>
    </location>
</feature>
<organism evidence="3 4">
    <name type="scientific">Paramarasmius palmivorus</name>
    <dbReference type="NCBI Taxonomy" id="297713"/>
    <lineage>
        <taxon>Eukaryota</taxon>
        <taxon>Fungi</taxon>
        <taxon>Dikarya</taxon>
        <taxon>Basidiomycota</taxon>
        <taxon>Agaricomycotina</taxon>
        <taxon>Agaricomycetes</taxon>
        <taxon>Agaricomycetidae</taxon>
        <taxon>Agaricales</taxon>
        <taxon>Marasmiineae</taxon>
        <taxon>Marasmiaceae</taxon>
        <taxon>Paramarasmius</taxon>
    </lineage>
</organism>
<evidence type="ECO:0000313" key="4">
    <source>
        <dbReference type="Proteomes" id="UP001383192"/>
    </source>
</evidence>
<dbReference type="AlphaFoldDB" id="A0AAW0E6S6"/>
<comment type="caution">
    <text evidence="3">The sequence shown here is derived from an EMBL/GenBank/DDBJ whole genome shotgun (WGS) entry which is preliminary data.</text>
</comment>
<dbReference type="GO" id="GO:0006338">
    <property type="term" value="P:chromatin remodeling"/>
    <property type="evidence" value="ECO:0007669"/>
    <property type="project" value="UniProtKB-ARBA"/>
</dbReference>
<accession>A0AAW0E6S6</accession>